<organism evidence="3 4">
    <name type="scientific">Methanoculleus palmolei</name>
    <dbReference type="NCBI Taxonomy" id="72612"/>
    <lineage>
        <taxon>Archaea</taxon>
        <taxon>Methanobacteriati</taxon>
        <taxon>Methanobacteriota</taxon>
        <taxon>Stenosarchaea group</taxon>
        <taxon>Methanomicrobia</taxon>
        <taxon>Methanomicrobiales</taxon>
        <taxon>Methanomicrobiaceae</taxon>
        <taxon>Methanoculleus</taxon>
    </lineage>
</organism>
<keyword evidence="1" id="KW-0812">Transmembrane</keyword>
<evidence type="ECO:0000313" key="4">
    <source>
        <dbReference type="Proteomes" id="UP001626603"/>
    </source>
</evidence>
<evidence type="ECO:0000256" key="1">
    <source>
        <dbReference type="SAM" id="Phobius"/>
    </source>
</evidence>
<dbReference type="InterPro" id="IPR012859">
    <property type="entry name" value="Pilin_N_archaeal"/>
</dbReference>
<evidence type="ECO:0000259" key="2">
    <source>
        <dbReference type="Pfam" id="PF07790"/>
    </source>
</evidence>
<feature type="domain" description="Archaeal Type IV pilin N-terminal" evidence="2">
    <location>
        <begin position="9"/>
        <end position="85"/>
    </location>
</feature>
<protein>
    <submittedName>
        <fullName evidence="3">Type IV pilin N-terminal domain-containing protein</fullName>
    </submittedName>
</protein>
<name>A0ABD8A5V3_9EURY</name>
<accession>A0ABD8A5V3</accession>
<dbReference type="Pfam" id="PF07790">
    <property type="entry name" value="Pilin_N"/>
    <property type="match status" value="1"/>
</dbReference>
<dbReference type="AlphaFoldDB" id="A0ABD8A5V3"/>
<dbReference type="EMBL" id="CP137641">
    <property type="protein sequence ID" value="WOX54906.1"/>
    <property type="molecule type" value="Genomic_DNA"/>
</dbReference>
<keyword evidence="4" id="KW-1185">Reference proteome</keyword>
<dbReference type="Proteomes" id="UP001626603">
    <property type="component" value="Chromosome"/>
</dbReference>
<sequence length="155" mass="17075">MKGRLQHDEAVSSVIGEMIMIALVVILVALFATSAFSLIPGGREPSVDVAMKNANGTSVVENDTVVIFWHKGGDWVEKKDLAVVVIRKEDGIREEYSHRDFDLRDHADDGTAAFDLGGYLNVTLNPELKRGDIVRLITPKNVIYSGEVPYPRVVP</sequence>
<keyword evidence="1" id="KW-1133">Transmembrane helix</keyword>
<reference evidence="3 4" key="1">
    <citation type="submission" date="2023-10" db="EMBL/GenBank/DDBJ databases">
        <title>The complete genome sequence of Methanoculleus palmolei DSM 4273.</title>
        <authorList>
            <person name="Lai S.-J."/>
            <person name="You Y.-T."/>
            <person name="Chen S.-C."/>
        </authorList>
    </citation>
    <scope>NUCLEOTIDE SEQUENCE [LARGE SCALE GENOMIC DNA]</scope>
    <source>
        <strain evidence="3 4">DSM 4273</strain>
    </source>
</reference>
<keyword evidence="1" id="KW-0472">Membrane</keyword>
<evidence type="ECO:0000313" key="3">
    <source>
        <dbReference type="EMBL" id="WOX54906.1"/>
    </source>
</evidence>
<feature type="transmembrane region" description="Helical" evidence="1">
    <location>
        <begin position="18"/>
        <end position="39"/>
    </location>
</feature>
<proteinExistence type="predicted"/>
<gene>
    <name evidence="3" type="ORF">R6Y95_05385</name>
</gene>